<evidence type="ECO:0000313" key="2">
    <source>
        <dbReference type="EMBL" id="ODV61211.1"/>
    </source>
</evidence>
<dbReference type="GeneID" id="30965427"/>
<accession>A0A1D2VHT2</accession>
<dbReference type="Pfam" id="PF04190">
    <property type="entry name" value="GET4"/>
    <property type="match status" value="1"/>
</dbReference>
<keyword evidence="3" id="KW-1185">Reference proteome</keyword>
<protein>
    <submittedName>
        <fullName evidence="2">Uncharacterized protein</fullName>
    </submittedName>
</protein>
<evidence type="ECO:0000313" key="3">
    <source>
        <dbReference type="Proteomes" id="UP000095038"/>
    </source>
</evidence>
<proteinExistence type="inferred from homology"/>
<dbReference type="GO" id="GO:0072380">
    <property type="term" value="C:TRC complex"/>
    <property type="evidence" value="ECO:0007669"/>
    <property type="project" value="TreeGrafter"/>
</dbReference>
<dbReference type="FunCoup" id="A0A1D2VHT2">
    <property type="interactions" value="380"/>
</dbReference>
<comment type="similarity">
    <text evidence="1">Belongs to the GET4 family.</text>
</comment>
<name>A0A1D2VHT2_9ASCO</name>
<dbReference type="InParanoid" id="A0A1D2VHT2"/>
<dbReference type="PANTHER" id="PTHR12875">
    <property type="entry name" value="GOLGI TO ER TRAFFIC PROTEIN 4 HOMOLOG"/>
    <property type="match status" value="1"/>
</dbReference>
<dbReference type="OrthoDB" id="10252405at2759"/>
<dbReference type="EMBL" id="KV454480">
    <property type="protein sequence ID" value="ODV61211.1"/>
    <property type="molecule type" value="Genomic_DNA"/>
</dbReference>
<gene>
    <name evidence="2" type="ORF">ASCRUDRAFT_70414</name>
</gene>
<sequence length="400" mass="45321">MSQPTTISDVSIDDQISSNVSSTNPKIQRTILRFQQKIASKNYYEAHQTIRSITNRFLKAAQFNHSIDLLYYSILILIKHNQISSASDLIFFLIEILNSNAISLTNNDDLIDKILIIIKFLPSNEISFKKISNEFVLYSINNSSYTFGNPNFHDLISIKLIDQFNSILTNNNDGDATAQDNHSQIIDLLNQIQNNHLPFGTTKSFNHYKLIIKNLLINNSSSSSLNPLLLQSIILKPIFSYLLIQNIKASIDFLSFIINLLTDSSLFISSSQLIDLPDTNIANKNSVNFKLVYFNDFKLLNILQLLILSIQLHQKDIFISLKNSFINQLSLQSSTNTDIDKDNLINILNSLALIYFNIKQENQSNFLQQMMSGFFNNQPTTTTSTITTTTSTVANNQPSI</sequence>
<evidence type="ECO:0000256" key="1">
    <source>
        <dbReference type="ARBA" id="ARBA00005351"/>
    </source>
</evidence>
<dbReference type="PANTHER" id="PTHR12875:SF0">
    <property type="entry name" value="GOLGI TO ER TRAFFIC PROTEIN 4 HOMOLOG"/>
    <property type="match status" value="1"/>
</dbReference>
<dbReference type="Proteomes" id="UP000095038">
    <property type="component" value="Unassembled WGS sequence"/>
</dbReference>
<dbReference type="InterPro" id="IPR007317">
    <property type="entry name" value="GET4"/>
</dbReference>
<dbReference type="AlphaFoldDB" id="A0A1D2VHT2"/>
<reference evidence="3" key="1">
    <citation type="submission" date="2016-05" db="EMBL/GenBank/DDBJ databases">
        <title>Comparative genomics of biotechnologically important yeasts.</title>
        <authorList>
            <consortium name="DOE Joint Genome Institute"/>
            <person name="Riley R."/>
            <person name="Haridas S."/>
            <person name="Wolfe K.H."/>
            <person name="Lopes M.R."/>
            <person name="Hittinger C.T."/>
            <person name="Goker M."/>
            <person name="Salamov A."/>
            <person name="Wisecaver J."/>
            <person name="Long T.M."/>
            <person name="Aerts A.L."/>
            <person name="Barry K."/>
            <person name="Choi C."/>
            <person name="Clum A."/>
            <person name="Coughlan A.Y."/>
            <person name="Deshpande S."/>
            <person name="Douglass A.P."/>
            <person name="Hanson S.J."/>
            <person name="Klenk H.-P."/>
            <person name="Labutti K."/>
            <person name="Lapidus A."/>
            <person name="Lindquist E."/>
            <person name="Lipzen A."/>
            <person name="Meier-Kolthoff J.P."/>
            <person name="Ohm R.A."/>
            <person name="Otillar R.P."/>
            <person name="Pangilinan J."/>
            <person name="Peng Y."/>
            <person name="Rokas A."/>
            <person name="Rosa C.A."/>
            <person name="Scheuner C."/>
            <person name="Sibirny A.A."/>
            <person name="Slot J.C."/>
            <person name="Stielow J.B."/>
            <person name="Sun H."/>
            <person name="Kurtzman C.P."/>
            <person name="Blackwell M."/>
            <person name="Grigoriev I.V."/>
            <person name="Jeffries T.W."/>
        </authorList>
    </citation>
    <scope>NUCLEOTIDE SEQUENCE [LARGE SCALE GENOMIC DNA]</scope>
    <source>
        <strain evidence="3">DSM 1968</strain>
    </source>
</reference>
<dbReference type="Gene3D" id="1.25.40.10">
    <property type="entry name" value="Tetratricopeptide repeat domain"/>
    <property type="match status" value="1"/>
</dbReference>
<dbReference type="STRING" id="1344418.A0A1D2VHT2"/>
<dbReference type="InterPro" id="IPR011990">
    <property type="entry name" value="TPR-like_helical_dom_sf"/>
</dbReference>
<dbReference type="RefSeq" id="XP_020047518.1">
    <property type="nucleotide sequence ID" value="XM_020191791.1"/>
</dbReference>
<dbReference type="GO" id="GO:0045048">
    <property type="term" value="P:protein insertion into ER membrane"/>
    <property type="evidence" value="ECO:0007669"/>
    <property type="project" value="InterPro"/>
</dbReference>
<organism evidence="2 3">
    <name type="scientific">Ascoidea rubescens DSM 1968</name>
    <dbReference type="NCBI Taxonomy" id="1344418"/>
    <lineage>
        <taxon>Eukaryota</taxon>
        <taxon>Fungi</taxon>
        <taxon>Dikarya</taxon>
        <taxon>Ascomycota</taxon>
        <taxon>Saccharomycotina</taxon>
        <taxon>Saccharomycetes</taxon>
        <taxon>Ascoideaceae</taxon>
        <taxon>Ascoidea</taxon>
    </lineage>
</organism>